<keyword evidence="1" id="KW-0732">Signal</keyword>
<dbReference type="GO" id="GO:0009627">
    <property type="term" value="P:systemic acquired resistance"/>
    <property type="evidence" value="ECO:0007669"/>
    <property type="project" value="InterPro"/>
</dbReference>
<evidence type="ECO:0000259" key="2">
    <source>
        <dbReference type="Pfam" id="PF14368"/>
    </source>
</evidence>
<dbReference type="PANTHER" id="PTHR33122">
    <property type="entry name" value="LIPID BINDING PROTEIN-RELATED"/>
    <property type="match status" value="1"/>
</dbReference>
<dbReference type="InterPro" id="IPR039265">
    <property type="entry name" value="DIR1-like"/>
</dbReference>
<organism evidence="3 4">
    <name type="scientific">Rubroshorea leprosula</name>
    <dbReference type="NCBI Taxonomy" id="152421"/>
    <lineage>
        <taxon>Eukaryota</taxon>
        <taxon>Viridiplantae</taxon>
        <taxon>Streptophyta</taxon>
        <taxon>Embryophyta</taxon>
        <taxon>Tracheophyta</taxon>
        <taxon>Spermatophyta</taxon>
        <taxon>Magnoliopsida</taxon>
        <taxon>eudicotyledons</taxon>
        <taxon>Gunneridae</taxon>
        <taxon>Pentapetalae</taxon>
        <taxon>rosids</taxon>
        <taxon>malvids</taxon>
        <taxon>Malvales</taxon>
        <taxon>Dipterocarpaceae</taxon>
        <taxon>Rubroshorea</taxon>
    </lineage>
</organism>
<dbReference type="Pfam" id="PF14368">
    <property type="entry name" value="LTP_2"/>
    <property type="match status" value="1"/>
</dbReference>
<name>A0AAV5HFH7_9ROSI</name>
<evidence type="ECO:0000256" key="1">
    <source>
        <dbReference type="SAM" id="SignalP"/>
    </source>
</evidence>
<accession>A0AAV5HFH7</accession>
<feature type="signal peptide" evidence="1">
    <location>
        <begin position="1"/>
        <end position="24"/>
    </location>
</feature>
<dbReference type="GO" id="GO:0005504">
    <property type="term" value="F:fatty acid binding"/>
    <property type="evidence" value="ECO:0007669"/>
    <property type="project" value="InterPro"/>
</dbReference>
<sequence length="102" mass="10753">MTKNLAVLIMVIVLTTGMLESSRAVTICNMNEDGQDACEPSVKKSNPVDPSPACCDALKGADLYCLCSYKDSFMLPILGIDPKQAIAAPLKCGLTNPADCQG</sequence>
<dbReference type="InterPro" id="IPR036312">
    <property type="entry name" value="Bifun_inhib/LTP/seed_sf"/>
</dbReference>
<evidence type="ECO:0000313" key="3">
    <source>
        <dbReference type="EMBL" id="GKU85916.1"/>
    </source>
</evidence>
<comment type="caution">
    <text evidence="3">The sequence shown here is derived from an EMBL/GenBank/DDBJ whole genome shotgun (WGS) entry which is preliminary data.</text>
</comment>
<feature type="chain" id="PRO_5043786506" description="Bifunctional inhibitor/plant lipid transfer protein/seed storage helical domain-containing protein" evidence="1">
    <location>
        <begin position="25"/>
        <end position="102"/>
    </location>
</feature>
<dbReference type="EMBL" id="BPVZ01000001">
    <property type="protein sequence ID" value="GKU85916.1"/>
    <property type="molecule type" value="Genomic_DNA"/>
</dbReference>
<dbReference type="SUPFAM" id="SSF47699">
    <property type="entry name" value="Bifunctional inhibitor/lipid-transfer protein/seed storage 2S albumin"/>
    <property type="match status" value="1"/>
</dbReference>
<proteinExistence type="predicted"/>
<gene>
    <name evidence="3" type="ORF">SLEP1_g516</name>
</gene>
<dbReference type="Gene3D" id="1.10.110.10">
    <property type="entry name" value="Plant lipid-transfer and hydrophobic proteins"/>
    <property type="match status" value="1"/>
</dbReference>
<evidence type="ECO:0000313" key="4">
    <source>
        <dbReference type="Proteomes" id="UP001054252"/>
    </source>
</evidence>
<dbReference type="CDD" id="cd04660">
    <property type="entry name" value="nsLTP_like"/>
    <property type="match status" value="1"/>
</dbReference>
<keyword evidence="4" id="KW-1185">Reference proteome</keyword>
<dbReference type="InterPro" id="IPR044741">
    <property type="entry name" value="NsLTP-like"/>
</dbReference>
<reference evidence="3 4" key="1">
    <citation type="journal article" date="2021" name="Commun. Biol.">
        <title>The genome of Shorea leprosula (Dipterocarpaceae) highlights the ecological relevance of drought in aseasonal tropical rainforests.</title>
        <authorList>
            <person name="Ng K.K.S."/>
            <person name="Kobayashi M.J."/>
            <person name="Fawcett J.A."/>
            <person name="Hatakeyama M."/>
            <person name="Paape T."/>
            <person name="Ng C.H."/>
            <person name="Ang C.C."/>
            <person name="Tnah L.H."/>
            <person name="Lee C.T."/>
            <person name="Nishiyama T."/>
            <person name="Sese J."/>
            <person name="O'Brien M.J."/>
            <person name="Copetti D."/>
            <person name="Mohd Noor M.I."/>
            <person name="Ong R.C."/>
            <person name="Putra M."/>
            <person name="Sireger I.Z."/>
            <person name="Indrioko S."/>
            <person name="Kosugi Y."/>
            <person name="Izuno A."/>
            <person name="Isagi Y."/>
            <person name="Lee S.L."/>
            <person name="Shimizu K.K."/>
        </authorList>
    </citation>
    <scope>NUCLEOTIDE SEQUENCE [LARGE SCALE GENOMIC DNA]</scope>
    <source>
        <strain evidence="3">214</strain>
    </source>
</reference>
<dbReference type="InterPro" id="IPR016140">
    <property type="entry name" value="Bifunc_inhib/LTP/seed_store"/>
</dbReference>
<protein>
    <recommendedName>
        <fullName evidence="2">Bifunctional inhibitor/plant lipid transfer protein/seed storage helical domain-containing protein</fullName>
    </recommendedName>
</protein>
<dbReference type="PANTHER" id="PTHR33122:SF60">
    <property type="entry name" value="LIPID-TRANSFER PROTEIN DIR1-RELATED"/>
    <property type="match status" value="1"/>
</dbReference>
<feature type="domain" description="Bifunctional inhibitor/plant lipid transfer protein/seed storage helical" evidence="2">
    <location>
        <begin position="9"/>
        <end position="99"/>
    </location>
</feature>
<dbReference type="AlphaFoldDB" id="A0AAV5HFH7"/>
<dbReference type="Proteomes" id="UP001054252">
    <property type="component" value="Unassembled WGS sequence"/>
</dbReference>